<evidence type="ECO:0000256" key="5">
    <source>
        <dbReference type="ARBA" id="ARBA00022692"/>
    </source>
</evidence>
<keyword evidence="14" id="KW-0282">Flagellum</keyword>
<evidence type="ECO:0000259" key="12">
    <source>
        <dbReference type="Pfam" id="PF01514"/>
    </source>
</evidence>
<feature type="transmembrane region" description="Helical" evidence="11">
    <location>
        <begin position="420"/>
        <end position="439"/>
    </location>
</feature>
<comment type="function">
    <text evidence="9">The M ring may be actively involved in energy transduction.</text>
</comment>
<evidence type="ECO:0000256" key="10">
    <source>
        <dbReference type="SAM" id="MobiDB-lite"/>
    </source>
</evidence>
<keyword evidence="7 11" id="KW-0472">Membrane</keyword>
<keyword evidence="15" id="KW-1185">Reference proteome</keyword>
<keyword evidence="14" id="KW-0969">Cilium</keyword>
<keyword evidence="5 11" id="KW-0812">Transmembrane</keyword>
<sequence length="522" mass="55484">MSELFSRFEAMEGRARLIAGGAALAVVVLVLMLGRMATSPQMALLYSGLEPSVAAEVLTQLEADQIAHDVRGSSIYVEESARDPLRLRLAGQGLPASGGAGYELLDSLSGFGTTSQMFDAAYRRAQEGEIARTIAAAPAIRSARVHLSRTEESPFRRDQQATASVTVTMANGRLSSERARALRYLVASAVPDLQPDSVSIIDAQAGLIIGDESDDPAQNAGDRAAQMRANILRLLEARVGVGRAFVEVNVDTTLDTETVTERVIDPDSRVAISTDVEEDLEEATGSGASAVTVASNLPDGDAANGGSSTSRELTRTRERVNYEVSEILRERISSPGRVSRLSVAVLVDGITTEGADGPQWAARPQAEIDAMAELVRATVGFDVARGDVLTIESMQFPDRAEAGSIAYAPSLIGGQIPISLLIQLGILSAVVLLLGLFVLRPILTARQQPTMLDTAIELPSPESGPKITPELLLLDNMPTEAEVEVSETPLTKFRGTVDGRKPEAVDLLRSWINADLEEGAST</sequence>
<dbReference type="PIRSF" id="PIRSF004862">
    <property type="entry name" value="FliF"/>
    <property type="match status" value="1"/>
</dbReference>
<accession>A0A2C9CS72</accession>
<name>A0A2C9CS72_9RHOB</name>
<evidence type="ECO:0000256" key="7">
    <source>
        <dbReference type="ARBA" id="ARBA00023136"/>
    </source>
</evidence>
<organism evidence="14 15">
    <name type="scientific">Pontivivens marinum</name>
    <dbReference type="NCBI Taxonomy" id="1690039"/>
    <lineage>
        <taxon>Bacteria</taxon>
        <taxon>Pseudomonadati</taxon>
        <taxon>Pseudomonadota</taxon>
        <taxon>Alphaproteobacteria</taxon>
        <taxon>Rhodobacterales</taxon>
        <taxon>Paracoccaceae</taxon>
        <taxon>Pontivivens</taxon>
    </lineage>
</organism>
<dbReference type="PANTHER" id="PTHR30046:SF0">
    <property type="entry name" value="FLAGELLAR M-RING PROTEIN"/>
    <property type="match status" value="1"/>
</dbReference>
<dbReference type="InterPro" id="IPR043427">
    <property type="entry name" value="YscJ/FliF"/>
</dbReference>
<dbReference type="AlphaFoldDB" id="A0A2C9CS72"/>
<dbReference type="PRINTS" id="PR01009">
    <property type="entry name" value="FLGMRINGFLIF"/>
</dbReference>
<evidence type="ECO:0000313" key="14">
    <source>
        <dbReference type="EMBL" id="SOH94391.1"/>
    </source>
</evidence>
<dbReference type="Pfam" id="PF01514">
    <property type="entry name" value="YscJ_FliF"/>
    <property type="match status" value="1"/>
</dbReference>
<dbReference type="InterPro" id="IPR013556">
    <property type="entry name" value="Flag_M-ring_C"/>
</dbReference>
<evidence type="ECO:0000256" key="1">
    <source>
        <dbReference type="ARBA" id="ARBA00004117"/>
    </source>
</evidence>
<dbReference type="GO" id="GO:0071973">
    <property type="term" value="P:bacterial-type flagellum-dependent cell motility"/>
    <property type="evidence" value="ECO:0007669"/>
    <property type="project" value="InterPro"/>
</dbReference>
<dbReference type="PANTHER" id="PTHR30046">
    <property type="entry name" value="FLAGELLAR M-RING PROTEIN"/>
    <property type="match status" value="1"/>
</dbReference>
<dbReference type="InterPro" id="IPR000067">
    <property type="entry name" value="FlgMring_FliF"/>
</dbReference>
<proteinExistence type="inferred from homology"/>
<evidence type="ECO:0000256" key="8">
    <source>
        <dbReference type="ARBA" id="ARBA00023143"/>
    </source>
</evidence>
<keyword evidence="8 9" id="KW-0975">Bacterial flagellum</keyword>
<evidence type="ECO:0000256" key="4">
    <source>
        <dbReference type="ARBA" id="ARBA00022475"/>
    </source>
</evidence>
<evidence type="ECO:0000313" key="15">
    <source>
        <dbReference type="Proteomes" id="UP000220034"/>
    </source>
</evidence>
<evidence type="ECO:0000256" key="3">
    <source>
        <dbReference type="ARBA" id="ARBA00007971"/>
    </source>
</evidence>
<keyword evidence="6 11" id="KW-1133">Transmembrane helix</keyword>
<evidence type="ECO:0000256" key="2">
    <source>
        <dbReference type="ARBA" id="ARBA00004651"/>
    </source>
</evidence>
<dbReference type="Pfam" id="PF08345">
    <property type="entry name" value="YscJ_FliF_C"/>
    <property type="match status" value="1"/>
</dbReference>
<feature type="domain" description="Flagellar M-ring C-terminal" evidence="13">
    <location>
        <begin position="235"/>
        <end position="396"/>
    </location>
</feature>
<feature type="transmembrane region" description="Helical" evidence="11">
    <location>
        <begin position="17"/>
        <end position="37"/>
    </location>
</feature>
<feature type="compositionally biased region" description="Polar residues" evidence="10">
    <location>
        <begin position="286"/>
        <end position="295"/>
    </location>
</feature>
<comment type="subcellular location">
    <subcellularLocation>
        <location evidence="1 9">Bacterial flagellum basal body</location>
    </subcellularLocation>
    <subcellularLocation>
        <location evidence="2">Cell membrane</location>
        <topology evidence="2">Multi-pass membrane protein</topology>
    </subcellularLocation>
</comment>
<evidence type="ECO:0000256" key="6">
    <source>
        <dbReference type="ARBA" id="ARBA00022989"/>
    </source>
</evidence>
<dbReference type="NCBIfam" id="TIGR00206">
    <property type="entry name" value="fliF"/>
    <property type="match status" value="1"/>
</dbReference>
<feature type="domain" description="Flagellar M-ring N-terminal" evidence="12">
    <location>
        <begin position="38"/>
        <end position="207"/>
    </location>
</feature>
<dbReference type="Gene3D" id="3.30.300.30">
    <property type="match status" value="1"/>
</dbReference>
<feature type="region of interest" description="Disordered" evidence="10">
    <location>
        <begin position="277"/>
        <end position="315"/>
    </location>
</feature>
<evidence type="ECO:0000256" key="9">
    <source>
        <dbReference type="PIRNR" id="PIRNR004862"/>
    </source>
</evidence>
<evidence type="ECO:0000256" key="11">
    <source>
        <dbReference type="SAM" id="Phobius"/>
    </source>
</evidence>
<dbReference type="InterPro" id="IPR006182">
    <property type="entry name" value="FliF_N_dom"/>
</dbReference>
<dbReference type="RefSeq" id="WP_180955974.1">
    <property type="nucleotide sequence ID" value="NZ_OCTN01000004.1"/>
</dbReference>
<keyword evidence="4" id="KW-1003">Cell membrane</keyword>
<dbReference type="GO" id="GO:0009431">
    <property type="term" value="C:bacterial-type flagellum basal body, MS ring"/>
    <property type="evidence" value="ECO:0007669"/>
    <property type="project" value="InterPro"/>
</dbReference>
<gene>
    <name evidence="14" type="ORF">SAMN06273572_10489</name>
</gene>
<dbReference type="Proteomes" id="UP000220034">
    <property type="component" value="Unassembled WGS sequence"/>
</dbReference>
<reference evidence="15" key="1">
    <citation type="submission" date="2017-09" db="EMBL/GenBank/DDBJ databases">
        <authorList>
            <person name="Varghese N."/>
            <person name="Submissions S."/>
        </authorList>
    </citation>
    <scope>NUCLEOTIDE SEQUENCE [LARGE SCALE GENOMIC DNA]</scope>
    <source>
        <strain evidence="15">C7</strain>
    </source>
</reference>
<keyword evidence="14" id="KW-0966">Cell projection</keyword>
<comment type="similarity">
    <text evidence="3 9">Belongs to the FliF family.</text>
</comment>
<dbReference type="EMBL" id="OCTN01000004">
    <property type="protein sequence ID" value="SOH94391.1"/>
    <property type="molecule type" value="Genomic_DNA"/>
</dbReference>
<evidence type="ECO:0000259" key="13">
    <source>
        <dbReference type="Pfam" id="PF08345"/>
    </source>
</evidence>
<dbReference type="GO" id="GO:0005886">
    <property type="term" value="C:plasma membrane"/>
    <property type="evidence" value="ECO:0007669"/>
    <property type="project" value="UniProtKB-SubCell"/>
</dbReference>
<protein>
    <recommendedName>
        <fullName evidence="9">Flagellar M-ring protein</fullName>
    </recommendedName>
</protein>
<dbReference type="InterPro" id="IPR045851">
    <property type="entry name" value="AMP-bd_C_sf"/>
</dbReference>
<dbReference type="GO" id="GO:0003774">
    <property type="term" value="F:cytoskeletal motor activity"/>
    <property type="evidence" value="ECO:0007669"/>
    <property type="project" value="InterPro"/>
</dbReference>